<dbReference type="AlphaFoldDB" id="X6LBH8"/>
<accession>X6LBH8</accession>
<dbReference type="Proteomes" id="UP000023152">
    <property type="component" value="Unassembled WGS sequence"/>
</dbReference>
<sequence length="128" mass="15070">MKKKITKMTTGKKWKKKIKKKKIKKKKRKKKEEQRNNSNSSNTSLSARMRFEQRLSNRVHCICRTSADYFCSGSWCLRLRKAKEKRGRGESRKMERYQHFGVSTAAKLKASKKKTKKSLESTINAIIK</sequence>
<reference evidence="2 3" key="1">
    <citation type="journal article" date="2013" name="Curr. Biol.">
        <title>The Genome of the Foraminiferan Reticulomyxa filosa.</title>
        <authorList>
            <person name="Glockner G."/>
            <person name="Hulsmann N."/>
            <person name="Schleicher M."/>
            <person name="Noegel A.A."/>
            <person name="Eichinger L."/>
            <person name="Gallinger C."/>
            <person name="Pawlowski J."/>
            <person name="Sierra R."/>
            <person name="Euteneuer U."/>
            <person name="Pillet L."/>
            <person name="Moustafa A."/>
            <person name="Platzer M."/>
            <person name="Groth M."/>
            <person name="Szafranski K."/>
            <person name="Schliwa M."/>
        </authorList>
    </citation>
    <scope>NUCLEOTIDE SEQUENCE [LARGE SCALE GENOMIC DNA]</scope>
</reference>
<proteinExistence type="predicted"/>
<name>X6LBH8_RETFI</name>
<feature type="region of interest" description="Disordered" evidence="1">
    <location>
        <begin position="1"/>
        <end position="48"/>
    </location>
</feature>
<evidence type="ECO:0000313" key="3">
    <source>
        <dbReference type="Proteomes" id="UP000023152"/>
    </source>
</evidence>
<evidence type="ECO:0000313" key="2">
    <source>
        <dbReference type="EMBL" id="ETN98740.1"/>
    </source>
</evidence>
<gene>
    <name evidence="2" type="ORF">RFI_38747</name>
</gene>
<evidence type="ECO:0000256" key="1">
    <source>
        <dbReference type="SAM" id="MobiDB-lite"/>
    </source>
</evidence>
<feature type="compositionally biased region" description="Basic residues" evidence="1">
    <location>
        <begin position="1"/>
        <end position="30"/>
    </location>
</feature>
<dbReference type="EMBL" id="ASPP01045899">
    <property type="protein sequence ID" value="ETN98740.1"/>
    <property type="molecule type" value="Genomic_DNA"/>
</dbReference>
<protein>
    <submittedName>
        <fullName evidence="2">Uncharacterized protein</fullName>
    </submittedName>
</protein>
<keyword evidence="3" id="KW-1185">Reference proteome</keyword>
<organism evidence="2 3">
    <name type="scientific">Reticulomyxa filosa</name>
    <dbReference type="NCBI Taxonomy" id="46433"/>
    <lineage>
        <taxon>Eukaryota</taxon>
        <taxon>Sar</taxon>
        <taxon>Rhizaria</taxon>
        <taxon>Retaria</taxon>
        <taxon>Foraminifera</taxon>
        <taxon>Monothalamids</taxon>
        <taxon>Reticulomyxidae</taxon>
        <taxon>Reticulomyxa</taxon>
    </lineage>
</organism>
<comment type="caution">
    <text evidence="2">The sequence shown here is derived from an EMBL/GenBank/DDBJ whole genome shotgun (WGS) entry which is preliminary data.</text>
</comment>
<feature type="compositionally biased region" description="Low complexity" evidence="1">
    <location>
        <begin position="36"/>
        <end position="46"/>
    </location>
</feature>